<dbReference type="AlphaFoldDB" id="A0A2J7QHJ1"/>
<dbReference type="Proteomes" id="UP000235965">
    <property type="component" value="Unassembled WGS sequence"/>
</dbReference>
<dbReference type="GO" id="GO:0016301">
    <property type="term" value="F:kinase activity"/>
    <property type="evidence" value="ECO:0007669"/>
    <property type="project" value="UniProtKB-KW"/>
</dbReference>
<comment type="caution">
    <text evidence="6">Lacks conserved residue(s) required for the propagation of feature annotation.</text>
</comment>
<dbReference type="PROSITE" id="PS51374">
    <property type="entry name" value="NDPK_LIKE"/>
    <property type="match status" value="1"/>
</dbReference>
<dbReference type="SUPFAM" id="SSF54919">
    <property type="entry name" value="Nucleoside diphosphate kinase, NDK"/>
    <property type="match status" value="1"/>
</dbReference>
<comment type="caution">
    <text evidence="9">The sequence shown here is derived from an EMBL/GenBank/DDBJ whole genome shotgun (WGS) entry which is preliminary data.</text>
</comment>
<dbReference type="PANTHER" id="PTHR46161">
    <property type="entry name" value="NUCLEOSIDE DIPHOSPHATE KINASE"/>
    <property type="match status" value="1"/>
</dbReference>
<keyword evidence="5" id="KW-0067">ATP-binding</keyword>
<evidence type="ECO:0000313" key="10">
    <source>
        <dbReference type="Proteomes" id="UP000235965"/>
    </source>
</evidence>
<feature type="domain" description="Nucleoside diphosphate kinase-like" evidence="8">
    <location>
        <begin position="54"/>
        <end position="180"/>
    </location>
</feature>
<evidence type="ECO:0000256" key="1">
    <source>
        <dbReference type="ARBA" id="ARBA00008142"/>
    </source>
</evidence>
<accession>A0A2J7QHJ1</accession>
<keyword evidence="7" id="KW-0812">Transmembrane</keyword>
<keyword evidence="7" id="KW-0472">Membrane</keyword>
<evidence type="ECO:0000256" key="5">
    <source>
        <dbReference type="ARBA" id="ARBA00022840"/>
    </source>
</evidence>
<dbReference type="InterPro" id="IPR034907">
    <property type="entry name" value="NDK-like_dom"/>
</dbReference>
<dbReference type="PANTHER" id="PTHR46161:SF3">
    <property type="entry name" value="NUCLEOSIDE DIPHOSPHATE KINASE DDB_G0292928-RELATED"/>
    <property type="match status" value="1"/>
</dbReference>
<reference evidence="9 10" key="1">
    <citation type="submission" date="2017-12" db="EMBL/GenBank/DDBJ databases">
        <title>Hemimetabolous genomes reveal molecular basis of termite eusociality.</title>
        <authorList>
            <person name="Harrison M.C."/>
            <person name="Jongepier E."/>
            <person name="Robertson H.M."/>
            <person name="Arning N."/>
            <person name="Bitard-Feildel T."/>
            <person name="Chao H."/>
            <person name="Childers C.P."/>
            <person name="Dinh H."/>
            <person name="Doddapaneni H."/>
            <person name="Dugan S."/>
            <person name="Gowin J."/>
            <person name="Greiner C."/>
            <person name="Han Y."/>
            <person name="Hu H."/>
            <person name="Hughes D.S.T."/>
            <person name="Huylmans A.-K."/>
            <person name="Kemena C."/>
            <person name="Kremer L.P.M."/>
            <person name="Lee S.L."/>
            <person name="Lopez-Ezquerra A."/>
            <person name="Mallet L."/>
            <person name="Monroy-Kuhn J.M."/>
            <person name="Moser A."/>
            <person name="Murali S.C."/>
            <person name="Muzny D.M."/>
            <person name="Otani S."/>
            <person name="Piulachs M.-D."/>
            <person name="Poelchau M."/>
            <person name="Qu J."/>
            <person name="Schaub F."/>
            <person name="Wada-Katsumata A."/>
            <person name="Worley K.C."/>
            <person name="Xie Q."/>
            <person name="Ylla G."/>
            <person name="Poulsen M."/>
            <person name="Gibbs R.A."/>
            <person name="Schal C."/>
            <person name="Richards S."/>
            <person name="Belles X."/>
            <person name="Korb J."/>
            <person name="Bornberg-Bauer E."/>
        </authorList>
    </citation>
    <scope>NUCLEOTIDE SEQUENCE [LARGE SCALE GENOMIC DNA]</scope>
    <source>
        <tissue evidence="9">Whole body</tissue>
    </source>
</reference>
<keyword evidence="10" id="KW-1185">Reference proteome</keyword>
<name>A0A2J7QHJ1_9NEOP</name>
<gene>
    <name evidence="9" type="primary">NME6</name>
    <name evidence="9" type="ORF">B7P43_G12275</name>
</gene>
<sequence length="249" mass="28436">MCYLPGWPLNLIARLARSLVCVTAFTFVCNVCKIDRVRVVRVRARIFLAVLGLVGLLGSLVWARKIRETILSSGFYVVQRKSTIMTEEVAAEFYAEHRNKFFYNRLVTLMRSGPSEVHILARQNAIKVWRSLMGPTKVYHAQFTAPESIRGRFGLTDTRNATHGSDWEKTLWLMDGFEEGKASGIVDSSKDILLYSEQPRLYMVSFMPWLLSPRERGPSIQWIGGQAMLRADLDEMAKNLCPYKELNPL</sequence>
<evidence type="ECO:0000259" key="8">
    <source>
        <dbReference type="SMART" id="SM00562"/>
    </source>
</evidence>
<proteinExistence type="inferred from homology"/>
<dbReference type="OrthoDB" id="25346at2759"/>
<dbReference type="Gene3D" id="3.30.70.141">
    <property type="entry name" value="Nucleoside diphosphate kinase-like domain"/>
    <property type="match status" value="1"/>
</dbReference>
<evidence type="ECO:0000256" key="7">
    <source>
        <dbReference type="SAM" id="Phobius"/>
    </source>
</evidence>
<dbReference type="InParanoid" id="A0A2J7QHJ1"/>
<dbReference type="Pfam" id="PF00334">
    <property type="entry name" value="NDK"/>
    <property type="match status" value="1"/>
</dbReference>
<keyword evidence="4 9" id="KW-0418">Kinase</keyword>
<evidence type="ECO:0000256" key="3">
    <source>
        <dbReference type="ARBA" id="ARBA00022741"/>
    </source>
</evidence>
<keyword evidence="3" id="KW-0547">Nucleotide-binding</keyword>
<comment type="similarity">
    <text evidence="1 6">Belongs to the NDK family.</text>
</comment>
<evidence type="ECO:0000256" key="4">
    <source>
        <dbReference type="ARBA" id="ARBA00022777"/>
    </source>
</evidence>
<dbReference type="GO" id="GO:0005524">
    <property type="term" value="F:ATP binding"/>
    <property type="evidence" value="ECO:0007669"/>
    <property type="project" value="UniProtKB-KW"/>
</dbReference>
<dbReference type="STRING" id="105785.A0A2J7QHJ1"/>
<organism evidence="9 10">
    <name type="scientific">Cryptotermes secundus</name>
    <dbReference type="NCBI Taxonomy" id="105785"/>
    <lineage>
        <taxon>Eukaryota</taxon>
        <taxon>Metazoa</taxon>
        <taxon>Ecdysozoa</taxon>
        <taxon>Arthropoda</taxon>
        <taxon>Hexapoda</taxon>
        <taxon>Insecta</taxon>
        <taxon>Pterygota</taxon>
        <taxon>Neoptera</taxon>
        <taxon>Polyneoptera</taxon>
        <taxon>Dictyoptera</taxon>
        <taxon>Blattodea</taxon>
        <taxon>Blattoidea</taxon>
        <taxon>Termitoidae</taxon>
        <taxon>Kalotermitidae</taxon>
        <taxon>Cryptotermitinae</taxon>
        <taxon>Cryptotermes</taxon>
    </lineage>
</organism>
<evidence type="ECO:0000256" key="6">
    <source>
        <dbReference type="PROSITE-ProRule" id="PRU00706"/>
    </source>
</evidence>
<keyword evidence="7" id="KW-1133">Transmembrane helix</keyword>
<dbReference type="SMART" id="SM00562">
    <property type="entry name" value="NDK"/>
    <property type="match status" value="1"/>
</dbReference>
<evidence type="ECO:0000256" key="2">
    <source>
        <dbReference type="ARBA" id="ARBA00022679"/>
    </source>
</evidence>
<dbReference type="EMBL" id="NEVH01013973">
    <property type="protein sequence ID" value="PNF28065.1"/>
    <property type="molecule type" value="Genomic_DNA"/>
</dbReference>
<protein>
    <submittedName>
        <fullName evidence="9">Nucleoside diphosphate kinase 6</fullName>
    </submittedName>
</protein>
<feature type="transmembrane region" description="Helical" evidence="7">
    <location>
        <begin position="44"/>
        <end position="63"/>
    </location>
</feature>
<feature type="transmembrane region" description="Helical" evidence="7">
    <location>
        <begin position="12"/>
        <end position="32"/>
    </location>
</feature>
<dbReference type="InterPro" id="IPR036850">
    <property type="entry name" value="NDK-like_dom_sf"/>
</dbReference>
<keyword evidence="2" id="KW-0808">Transferase</keyword>
<evidence type="ECO:0000313" key="9">
    <source>
        <dbReference type="EMBL" id="PNF28065.1"/>
    </source>
</evidence>